<keyword evidence="6 11" id="KW-0863">Zinc-finger</keyword>
<dbReference type="EMBL" id="QBIY01011439">
    <property type="protein sequence ID" value="RXN31813.1"/>
    <property type="molecule type" value="Genomic_DNA"/>
</dbReference>
<dbReference type="GO" id="GO:0005737">
    <property type="term" value="C:cytoplasm"/>
    <property type="evidence" value="ECO:0007669"/>
    <property type="project" value="TreeGrafter"/>
</dbReference>
<dbReference type="PROSITE" id="PS50011">
    <property type="entry name" value="PROTEIN_KINASE_DOM"/>
    <property type="match status" value="1"/>
</dbReference>
<comment type="subcellular location">
    <subcellularLocation>
        <location evidence="1">Nucleus</location>
    </subcellularLocation>
</comment>
<dbReference type="InterPro" id="IPR008271">
    <property type="entry name" value="Ser/Thr_kinase_AS"/>
</dbReference>
<feature type="domain" description="C2H2-type" evidence="16">
    <location>
        <begin position="639"/>
        <end position="668"/>
    </location>
</feature>
<dbReference type="GO" id="GO:0005634">
    <property type="term" value="C:nucleus"/>
    <property type="evidence" value="ECO:0007669"/>
    <property type="project" value="UniProtKB-SubCell"/>
</dbReference>
<dbReference type="InterPro" id="IPR011009">
    <property type="entry name" value="Kinase-like_dom_sf"/>
</dbReference>
<keyword evidence="9" id="KW-0539">Nucleus</keyword>
<dbReference type="InterPro" id="IPR036236">
    <property type="entry name" value="Znf_C2H2_sf"/>
</dbReference>
<evidence type="ECO:0000313" key="18">
    <source>
        <dbReference type="Proteomes" id="UP000290572"/>
    </source>
</evidence>
<evidence type="ECO:0000256" key="6">
    <source>
        <dbReference type="ARBA" id="ARBA00022771"/>
    </source>
</evidence>
<evidence type="ECO:0000256" key="9">
    <source>
        <dbReference type="ARBA" id="ARBA00023242"/>
    </source>
</evidence>
<evidence type="ECO:0000259" key="15">
    <source>
        <dbReference type="PROSITE" id="PS50011"/>
    </source>
</evidence>
<evidence type="ECO:0000256" key="4">
    <source>
        <dbReference type="ARBA" id="ARBA00022737"/>
    </source>
</evidence>
<dbReference type="SMART" id="SM00355">
    <property type="entry name" value="ZnF_C2H2"/>
    <property type="match status" value="3"/>
</dbReference>
<keyword evidence="5 12" id="KW-0547">Nucleotide-binding</keyword>
<dbReference type="SUPFAM" id="SSF56112">
    <property type="entry name" value="Protein kinase-like (PK-like)"/>
    <property type="match status" value="1"/>
</dbReference>
<dbReference type="Pfam" id="PF25530">
    <property type="entry name" value="EF-hand_SWAP70_N"/>
    <property type="match status" value="1"/>
</dbReference>
<evidence type="ECO:0000256" key="1">
    <source>
        <dbReference type="ARBA" id="ARBA00004123"/>
    </source>
</evidence>
<protein>
    <recommendedName>
        <fullName evidence="10">Transcription factor IIIA</fullName>
    </recommendedName>
</protein>
<dbReference type="GO" id="GO:0004672">
    <property type="term" value="F:protein kinase activity"/>
    <property type="evidence" value="ECO:0007669"/>
    <property type="project" value="InterPro"/>
</dbReference>
<evidence type="ECO:0000259" key="16">
    <source>
        <dbReference type="PROSITE" id="PS50157"/>
    </source>
</evidence>
<dbReference type="FunFam" id="3.30.200.20:FF:000246">
    <property type="entry name" value="Pim proto-oncogene, serine/threonine kinase,-related 152"/>
    <property type="match status" value="1"/>
</dbReference>
<dbReference type="InterPro" id="IPR000719">
    <property type="entry name" value="Prot_kinase_dom"/>
</dbReference>
<evidence type="ECO:0000256" key="7">
    <source>
        <dbReference type="ARBA" id="ARBA00022833"/>
    </source>
</evidence>
<dbReference type="InterPro" id="IPR011993">
    <property type="entry name" value="PH-like_dom_sf"/>
</dbReference>
<dbReference type="PROSITE" id="PS50157">
    <property type="entry name" value="ZINC_FINGER_C2H2_2"/>
    <property type="match status" value="3"/>
</dbReference>
<feature type="compositionally biased region" description="Basic and acidic residues" evidence="14">
    <location>
        <begin position="120"/>
        <end position="141"/>
    </location>
</feature>
<dbReference type="GO" id="GO:0005524">
    <property type="term" value="F:ATP binding"/>
    <property type="evidence" value="ECO:0007669"/>
    <property type="project" value="UniProtKB-UniRule"/>
</dbReference>
<keyword evidence="4" id="KW-0677">Repeat</keyword>
<dbReference type="Pfam" id="PF00069">
    <property type="entry name" value="Pkinase"/>
    <property type="match status" value="1"/>
</dbReference>
<evidence type="ECO:0000256" key="3">
    <source>
        <dbReference type="ARBA" id="ARBA00022723"/>
    </source>
</evidence>
<keyword evidence="2" id="KW-0690">Ribosome biogenesis</keyword>
<dbReference type="SUPFAM" id="SSF57667">
    <property type="entry name" value="beta-beta-alpha zinc fingers"/>
    <property type="match status" value="2"/>
</dbReference>
<accession>A0A498NIY9</accession>
<evidence type="ECO:0000256" key="10">
    <source>
        <dbReference type="ARBA" id="ARBA00040434"/>
    </source>
</evidence>
<feature type="domain" description="C2H2-type" evidence="16">
    <location>
        <begin position="717"/>
        <end position="745"/>
    </location>
</feature>
<gene>
    <name evidence="17" type="ORF">ROHU_016689</name>
</gene>
<dbReference type="SMART" id="SM00220">
    <property type="entry name" value="S_TKc"/>
    <property type="match status" value="1"/>
</dbReference>
<dbReference type="InterPro" id="IPR017441">
    <property type="entry name" value="Protein_kinase_ATP_BS"/>
</dbReference>
<dbReference type="Proteomes" id="UP000290572">
    <property type="component" value="Unassembled WGS sequence"/>
</dbReference>
<feature type="domain" description="Protein kinase" evidence="15">
    <location>
        <begin position="320"/>
        <end position="616"/>
    </location>
</feature>
<feature type="binding site" evidence="12">
    <location>
        <position position="349"/>
    </location>
    <ligand>
        <name>ATP</name>
        <dbReference type="ChEBI" id="CHEBI:30616"/>
    </ligand>
</feature>
<feature type="compositionally biased region" description="Polar residues" evidence="14">
    <location>
        <begin position="284"/>
        <end position="296"/>
    </location>
</feature>
<dbReference type="FunFam" id="3.30.160.60:FF:000236">
    <property type="entry name" value="zinc finger protein 143 isoform X1"/>
    <property type="match status" value="1"/>
</dbReference>
<dbReference type="PROSITE" id="PS00028">
    <property type="entry name" value="ZINC_FINGER_C2H2_1"/>
    <property type="match status" value="3"/>
</dbReference>
<comment type="caution">
    <text evidence="17">The sequence shown here is derived from an EMBL/GenBank/DDBJ whole genome shotgun (WGS) entry which is preliminary data.</text>
</comment>
<feature type="domain" description="C2H2-type" evidence="16">
    <location>
        <begin position="687"/>
        <end position="716"/>
    </location>
</feature>
<dbReference type="Gene3D" id="1.10.510.10">
    <property type="entry name" value="Transferase(Phosphotransferase) domain 1"/>
    <property type="match status" value="1"/>
</dbReference>
<keyword evidence="18" id="KW-1185">Reference proteome</keyword>
<dbReference type="PROSITE" id="PS00107">
    <property type="entry name" value="PROTEIN_KINASE_ATP"/>
    <property type="match status" value="1"/>
</dbReference>
<name>A0A498NIY9_LABRO</name>
<reference evidence="17 18" key="1">
    <citation type="submission" date="2018-03" db="EMBL/GenBank/DDBJ databases">
        <title>Draft genome sequence of Rohu Carp (Labeo rohita).</title>
        <authorList>
            <person name="Das P."/>
            <person name="Kushwaha B."/>
            <person name="Joshi C.G."/>
            <person name="Kumar D."/>
            <person name="Nagpure N.S."/>
            <person name="Sahoo L."/>
            <person name="Das S.P."/>
            <person name="Bit A."/>
            <person name="Patnaik S."/>
            <person name="Meher P.K."/>
            <person name="Jayasankar P."/>
            <person name="Koringa P.G."/>
            <person name="Patel N.V."/>
            <person name="Hinsu A.T."/>
            <person name="Kumar R."/>
            <person name="Pandey M."/>
            <person name="Agarwal S."/>
            <person name="Srivastava S."/>
            <person name="Singh M."/>
            <person name="Iquebal M.A."/>
            <person name="Jaiswal S."/>
            <person name="Angadi U.B."/>
            <person name="Kumar N."/>
            <person name="Raza M."/>
            <person name="Shah T.M."/>
            <person name="Rai A."/>
            <person name="Jena J.K."/>
        </authorList>
    </citation>
    <scope>NUCLEOTIDE SEQUENCE [LARGE SCALE GENOMIC DNA]</scope>
    <source>
        <strain evidence="17">DASCIFA01</strain>
        <tissue evidence="17">Testis</tissue>
    </source>
</reference>
<evidence type="ECO:0000256" key="13">
    <source>
        <dbReference type="SAM" id="Coils"/>
    </source>
</evidence>
<dbReference type="Gene3D" id="3.30.200.20">
    <property type="entry name" value="Phosphorylase Kinase, domain 1"/>
    <property type="match status" value="1"/>
</dbReference>
<feature type="region of interest" description="Disordered" evidence="14">
    <location>
        <begin position="86"/>
        <end position="220"/>
    </location>
</feature>
<feature type="region of interest" description="Disordered" evidence="14">
    <location>
        <begin position="741"/>
        <end position="765"/>
    </location>
</feature>
<keyword evidence="13" id="KW-0175">Coiled coil</keyword>
<keyword evidence="7" id="KW-0862">Zinc</keyword>
<dbReference type="STRING" id="84645.A0A498NIY9"/>
<keyword evidence="3" id="KW-0479">Metal-binding</keyword>
<evidence type="ECO:0000256" key="11">
    <source>
        <dbReference type="PROSITE-ProRule" id="PRU00042"/>
    </source>
</evidence>
<dbReference type="GO" id="GO:0008270">
    <property type="term" value="F:zinc ion binding"/>
    <property type="evidence" value="ECO:0007669"/>
    <property type="project" value="UniProtKB-KW"/>
</dbReference>
<evidence type="ECO:0000313" key="17">
    <source>
        <dbReference type="EMBL" id="RXN31813.1"/>
    </source>
</evidence>
<dbReference type="GO" id="GO:0042254">
    <property type="term" value="P:ribosome biogenesis"/>
    <property type="evidence" value="ECO:0007669"/>
    <property type="project" value="UniProtKB-KW"/>
</dbReference>
<feature type="coiled-coil region" evidence="13">
    <location>
        <begin position="1118"/>
        <end position="1332"/>
    </location>
</feature>
<evidence type="ECO:0000256" key="2">
    <source>
        <dbReference type="ARBA" id="ARBA00022517"/>
    </source>
</evidence>
<feature type="region of interest" description="Disordered" evidence="14">
    <location>
        <begin position="269"/>
        <end position="310"/>
    </location>
</feature>
<dbReference type="FunFam" id="3.30.160.60:FF:000340">
    <property type="entry name" value="zinc finger protein 473 isoform X1"/>
    <property type="match status" value="1"/>
</dbReference>
<dbReference type="FunFam" id="3.30.160.60:FF:001102">
    <property type="entry name" value="Transcription factor IIIA"/>
    <property type="match status" value="1"/>
</dbReference>
<dbReference type="PROSITE" id="PS00108">
    <property type="entry name" value="PROTEIN_KINASE_ST"/>
    <property type="match status" value="1"/>
</dbReference>
<dbReference type="Gene3D" id="3.30.160.60">
    <property type="entry name" value="Classic Zinc Finger"/>
    <property type="match status" value="3"/>
</dbReference>
<evidence type="ECO:0000256" key="12">
    <source>
        <dbReference type="PROSITE-ProRule" id="PRU10141"/>
    </source>
</evidence>
<dbReference type="PANTHER" id="PTHR14383:SF6">
    <property type="entry name" value="SWITCH-ASSOCIATED PROTEIN 70"/>
    <property type="match status" value="1"/>
</dbReference>
<dbReference type="SUPFAM" id="SSF50729">
    <property type="entry name" value="PH domain-like"/>
    <property type="match status" value="1"/>
</dbReference>
<dbReference type="PANTHER" id="PTHR14383">
    <property type="entry name" value="SWAP-70 RECOMBINASE"/>
    <property type="match status" value="1"/>
</dbReference>
<dbReference type="Gene3D" id="2.30.29.30">
    <property type="entry name" value="Pleckstrin-homology domain (PH domain)/Phosphotyrosine-binding domain (PTB)"/>
    <property type="match status" value="1"/>
</dbReference>
<keyword evidence="8 12" id="KW-0067">ATP-binding</keyword>
<dbReference type="Pfam" id="PF00096">
    <property type="entry name" value="zf-C2H2"/>
    <property type="match status" value="1"/>
</dbReference>
<feature type="compositionally biased region" description="Low complexity" evidence="14">
    <location>
        <begin position="152"/>
        <end position="166"/>
    </location>
</feature>
<organism evidence="17 18">
    <name type="scientific">Labeo rohita</name>
    <name type="common">Indian major carp</name>
    <name type="synonym">Cyprinus rohita</name>
    <dbReference type="NCBI Taxonomy" id="84645"/>
    <lineage>
        <taxon>Eukaryota</taxon>
        <taxon>Metazoa</taxon>
        <taxon>Chordata</taxon>
        <taxon>Craniata</taxon>
        <taxon>Vertebrata</taxon>
        <taxon>Euteleostomi</taxon>
        <taxon>Actinopterygii</taxon>
        <taxon>Neopterygii</taxon>
        <taxon>Teleostei</taxon>
        <taxon>Ostariophysi</taxon>
        <taxon>Cypriniformes</taxon>
        <taxon>Cyprinidae</taxon>
        <taxon>Labeoninae</taxon>
        <taxon>Labeonini</taxon>
        <taxon>Labeo</taxon>
    </lineage>
</organism>
<feature type="compositionally biased region" description="Polar residues" evidence="14">
    <location>
        <begin position="191"/>
        <end position="204"/>
    </location>
</feature>
<proteinExistence type="predicted"/>
<evidence type="ECO:0000256" key="8">
    <source>
        <dbReference type="ARBA" id="ARBA00022840"/>
    </source>
</evidence>
<evidence type="ECO:0000256" key="14">
    <source>
        <dbReference type="SAM" id="MobiDB-lite"/>
    </source>
</evidence>
<evidence type="ECO:0000256" key="5">
    <source>
        <dbReference type="ARBA" id="ARBA00022741"/>
    </source>
</evidence>
<sequence length="1391" mass="157785">MALKRKTSSSAWVYDFHQCTSKSSTIAAEYLPGSAGDEYEMSVRKRSFEKLLSLHFYDWSGSSDQTTAPLYERRAEDQISLESIDWSLEDHDLQEPPFSSSLEVLPPEDQQAQSPPAPTYERKRLESDLEPVGERSDGQERQKRRKSSFEKLPSLHLSDQSSSSGQGQKGEDQTAAAIDESFIIGRKRKQSFLSTPPTSSTNVAENHLPIGAEEEPDLPMIKKRRTESLEKLLSLKSIKWSSSDQGTIYERQAKDHVSLQSIAWSVEDLESLSSDPEDHPPADQQVQSPPASTRHSPVSPASARNSRVDLTTEDDILSRYEIGKMLGEGGNGCVYEGKRLEDGLEVAVKFASKSSTMKYISVPGHPAPIPLEIGLLLLVNMESKVPEIIQLLDWQDQPERYIMVLERPSPCKDLWDYALFQGGFLSEDTARVIMAQATKAAYMCCQRGVFHRDIKLENLLINTETLKVIMLLAQINQSADFQHEGDAQEVTLCLAETVGIADGDQSMDTVSLQAVTLADGSTAYIPHNAQDTYEPNTLQAVQLEDGSTAYIHHAVQVSQPNTILAIQTNGTVEDLHADATIDQETINALEQYTTKIEEIDSYTNSELITNDPHSVVEMQIVLQGQGIRRNTQPPGEKCFRCNYEGCGKLYTTANHLKVHERAHTGDKPYCCDIPGCGKKFATGERPYVCTVPGCDKRFTEYSSLYKHNVVHTPCKPYKCNHCGKTYKQISTLVMHKRTAHNDSEPIEEESEGYFEPPSEAIDDPSLTVSPVKCEDTCPEMDSEICDVTEQQHVTLITQDGASQAIGNVITMVTQDGSMITIPPTESLLSSAEAHSVTVVSEDGTEGQMTTLIPELSSSRNIQDELSAHPITLLATSNGTQIAVQVLSHNLCTILKIPHNTSALEEHFKDDDAGPVSTQGYMPYLNMFILSKIQANFDFSELNKMCWTLSAPKHISSKHVLISGSDTYKVWCIFNFLSEDKYPLHIVTEELEYFLRKLFAAMGCSWNEGRFDDYKMHLSAKKKNLNAWELIELIGMCHFTKGINPQTLSMGINEVYQELVMDVIKQSLPDKDGKKNLFIVRCVEKSFEISASDKKTKQEWIQAIQDCIVRIRQGLSSPHRESRQKRRELRNRMKAEQEAMENRMRQLLLANESKQAQLEVLSKDLQEASLRGDLEEQRRLKTQTELLDQYRRDLEQEKMARMQMEEQVVEKANEVEQYWQRMQELEEMYRQLKKALDDERQAKDDEAALRKLQARLLQEEASKRFELEQIHKQQLQILSQSQKEKEELERERAEKERALRAAQEQLESLTRQREGAQEEYMAITRKLERASNKTKNWKHKVSKHEGLLRIIQPGNKSPNKMTNWGQAAFTETELDELERIWQENRNRPHDEQ</sequence>
<dbReference type="InterPro" id="IPR013087">
    <property type="entry name" value="Znf_C2H2_type"/>
</dbReference>
<dbReference type="InterPro" id="IPR057836">
    <property type="entry name" value="EF-hand_SWAP70_N"/>
</dbReference>